<feature type="compositionally biased region" description="Acidic residues" evidence="1">
    <location>
        <begin position="44"/>
        <end position="55"/>
    </location>
</feature>
<dbReference type="EMBL" id="AP012057">
    <property type="protein sequence ID" value="BAN03546.1"/>
    <property type="molecule type" value="Genomic_DNA"/>
</dbReference>
<protein>
    <submittedName>
        <fullName evidence="2">Uncharacterized protein</fullName>
    </submittedName>
</protein>
<gene>
    <name evidence="2" type="ORF">YM304_32320</name>
</gene>
<name>A0A6C7EHU0_ILUCY</name>
<dbReference type="AlphaFoldDB" id="A0A6C7EHU0"/>
<organism evidence="2 3">
    <name type="scientific">Ilumatobacter coccineus (strain NBRC 103263 / KCTC 29153 / YM16-304)</name>
    <dbReference type="NCBI Taxonomy" id="1313172"/>
    <lineage>
        <taxon>Bacteria</taxon>
        <taxon>Bacillati</taxon>
        <taxon>Actinomycetota</taxon>
        <taxon>Acidimicrobiia</taxon>
        <taxon>Acidimicrobiales</taxon>
        <taxon>Ilumatobacteraceae</taxon>
        <taxon>Ilumatobacter</taxon>
    </lineage>
</organism>
<feature type="region of interest" description="Disordered" evidence="1">
    <location>
        <begin position="1"/>
        <end position="69"/>
    </location>
</feature>
<accession>A0A6C7EHU0</accession>
<evidence type="ECO:0000256" key="1">
    <source>
        <dbReference type="SAM" id="MobiDB-lite"/>
    </source>
</evidence>
<dbReference type="KEGG" id="aym:YM304_32320"/>
<feature type="compositionally biased region" description="Polar residues" evidence="1">
    <location>
        <begin position="13"/>
        <end position="27"/>
    </location>
</feature>
<feature type="compositionally biased region" description="Basic and acidic residues" evidence="1">
    <location>
        <begin position="58"/>
        <end position="69"/>
    </location>
</feature>
<evidence type="ECO:0000313" key="2">
    <source>
        <dbReference type="EMBL" id="BAN03546.1"/>
    </source>
</evidence>
<reference evidence="2 3" key="1">
    <citation type="journal article" date="2013" name="Int. J. Syst. Evol. Microbiol.">
        <title>Ilumatobacter nonamiense sp. nov. and Ilumatobacter coccineum sp. nov., isolated from seashore sand.</title>
        <authorList>
            <person name="Matsumoto A."/>
            <person name="Kasai H."/>
            <person name="Matsuo Y."/>
            <person name="Shizuri Y."/>
            <person name="Ichikawa N."/>
            <person name="Fujita N."/>
            <person name="Omura S."/>
            <person name="Takahashi Y."/>
        </authorList>
    </citation>
    <scope>NUCLEOTIDE SEQUENCE [LARGE SCALE GENOMIC DNA]</scope>
    <source>
        <strain evidence="3">NBRC 103263 / KCTC 29153 / YM16-304</strain>
    </source>
</reference>
<dbReference type="Proteomes" id="UP000011863">
    <property type="component" value="Chromosome"/>
</dbReference>
<keyword evidence="3" id="KW-1185">Reference proteome</keyword>
<evidence type="ECO:0000313" key="3">
    <source>
        <dbReference type="Proteomes" id="UP000011863"/>
    </source>
</evidence>
<sequence length="69" mass="7333">MFGDAGYTDRMSTDNASITDNDITSGPTEDDENLDAPGEHSQDTGDEPTEDDENLDAPGEHSQDTGDEA</sequence>
<proteinExistence type="predicted"/>